<dbReference type="GO" id="GO:0009432">
    <property type="term" value="P:SOS response"/>
    <property type="evidence" value="ECO:0007669"/>
    <property type="project" value="UniProtKB-KW"/>
</dbReference>
<dbReference type="eggNOG" id="COG1974">
    <property type="taxonomic scope" value="Bacteria"/>
</dbReference>
<gene>
    <name evidence="9" type="primary">lexA_3</name>
    <name evidence="9" type="ORF">BN59_01439</name>
</gene>
<dbReference type="STRING" id="1034943.BN59_01439"/>
<dbReference type="NCBIfam" id="NF007621">
    <property type="entry name" value="PRK10276.1"/>
    <property type="match status" value="1"/>
</dbReference>
<evidence type="ECO:0000256" key="7">
    <source>
        <dbReference type="RuleBase" id="RU003991"/>
    </source>
</evidence>
<proteinExistence type="inferred from homology"/>
<dbReference type="PANTHER" id="PTHR33516:SF2">
    <property type="entry name" value="LEXA REPRESSOR-RELATED"/>
    <property type="match status" value="1"/>
</dbReference>
<evidence type="ECO:0000256" key="5">
    <source>
        <dbReference type="ARBA" id="ARBA00023204"/>
    </source>
</evidence>
<dbReference type="InterPro" id="IPR006197">
    <property type="entry name" value="Peptidase_S24_LexA"/>
</dbReference>
<dbReference type="EMBL" id="CCSB01000001">
    <property type="protein sequence ID" value="CDZ77157.1"/>
    <property type="molecule type" value="Genomic_DNA"/>
</dbReference>
<keyword evidence="4 7" id="KW-0068">Autocatalytic cleavage</keyword>
<evidence type="ECO:0000313" key="9">
    <source>
        <dbReference type="EMBL" id="CDZ77157.1"/>
    </source>
</evidence>
<dbReference type="Proteomes" id="UP000044071">
    <property type="component" value="Unassembled WGS sequence"/>
</dbReference>
<dbReference type="GO" id="GO:0006355">
    <property type="term" value="P:regulation of DNA-templated transcription"/>
    <property type="evidence" value="ECO:0007669"/>
    <property type="project" value="InterPro"/>
</dbReference>
<reference evidence="9" key="1">
    <citation type="submission" date="2014-06" db="EMBL/GenBank/DDBJ databases">
        <authorList>
            <person name="Urmite Genomes Urmite Genomes"/>
        </authorList>
    </citation>
    <scope>NUCLEOTIDE SEQUENCE [LARGE SCALE GENOMIC DNA]</scope>
</reference>
<dbReference type="GO" id="GO:0016787">
    <property type="term" value="F:hydrolase activity"/>
    <property type="evidence" value="ECO:0007669"/>
    <property type="project" value="UniProtKB-KW"/>
</dbReference>
<dbReference type="PRINTS" id="PR00726">
    <property type="entry name" value="LEXASERPTASE"/>
</dbReference>
<keyword evidence="10" id="KW-1185">Reference proteome</keyword>
<dbReference type="GO" id="GO:0006281">
    <property type="term" value="P:DNA repair"/>
    <property type="evidence" value="ECO:0007669"/>
    <property type="project" value="UniProtKB-KW"/>
</dbReference>
<dbReference type="PANTHER" id="PTHR33516">
    <property type="entry name" value="LEXA REPRESSOR"/>
    <property type="match status" value="1"/>
</dbReference>
<comment type="similarity">
    <text evidence="1 7">Belongs to the peptidase S24 family.</text>
</comment>
<keyword evidence="3 7" id="KW-0378">Hydrolase</keyword>
<dbReference type="AlphaFoldDB" id="A0A078KVX3"/>
<dbReference type="InterPro" id="IPR039418">
    <property type="entry name" value="LexA-like"/>
</dbReference>
<dbReference type="Pfam" id="PF00717">
    <property type="entry name" value="Peptidase_S24"/>
    <property type="match status" value="1"/>
</dbReference>
<name>A0A078KVX3_9GAMM</name>
<evidence type="ECO:0000313" key="10">
    <source>
        <dbReference type="Proteomes" id="UP000044071"/>
    </source>
</evidence>
<dbReference type="InterPro" id="IPR050077">
    <property type="entry name" value="LexA_repressor"/>
</dbReference>
<dbReference type="InterPro" id="IPR036286">
    <property type="entry name" value="LexA/Signal_pep-like_sf"/>
</dbReference>
<protein>
    <submittedName>
        <fullName evidence="9">LexA repressor</fullName>
    </submittedName>
</protein>
<evidence type="ECO:0000256" key="6">
    <source>
        <dbReference type="ARBA" id="ARBA00023236"/>
    </source>
</evidence>
<keyword evidence="5" id="KW-0234">DNA repair</keyword>
<dbReference type="OrthoDB" id="9787787at2"/>
<dbReference type="CDD" id="cd06529">
    <property type="entry name" value="S24_LexA-like"/>
    <property type="match status" value="1"/>
</dbReference>
<evidence type="ECO:0000256" key="1">
    <source>
        <dbReference type="ARBA" id="ARBA00007484"/>
    </source>
</evidence>
<dbReference type="InterPro" id="IPR015927">
    <property type="entry name" value="Peptidase_S24_S26A/B/C"/>
</dbReference>
<keyword evidence="2" id="KW-0227">DNA damage</keyword>
<evidence type="ECO:0000256" key="3">
    <source>
        <dbReference type="ARBA" id="ARBA00022801"/>
    </source>
</evidence>
<evidence type="ECO:0000256" key="4">
    <source>
        <dbReference type="ARBA" id="ARBA00022813"/>
    </source>
</evidence>
<sequence length="169" mass="18178">MSSTHGGRREGSGRHKGEEVKLVRVPLSKVDAVLAVRDSDYHHTIPLYSSKVAAGYPSPADDSLKDSINLQEFLVRKPSKTFAVNATGDSMIDAGIKSGDMLIVDSSQPGKSGQIVIAVVNGELTVKFLSIRANLIYLLPANPSFSPIEVSEEADFRILGVVIHVIHTI</sequence>
<dbReference type="SUPFAM" id="SSF51306">
    <property type="entry name" value="LexA/Signal peptidase"/>
    <property type="match status" value="1"/>
</dbReference>
<keyword evidence="6" id="KW-0742">SOS response</keyword>
<feature type="domain" description="Peptidase S24/S26A/S26B/S26C" evidence="8">
    <location>
        <begin position="46"/>
        <end position="163"/>
    </location>
</feature>
<evidence type="ECO:0000256" key="2">
    <source>
        <dbReference type="ARBA" id="ARBA00022763"/>
    </source>
</evidence>
<dbReference type="GO" id="GO:0003677">
    <property type="term" value="F:DNA binding"/>
    <property type="evidence" value="ECO:0007669"/>
    <property type="project" value="InterPro"/>
</dbReference>
<evidence type="ECO:0000259" key="8">
    <source>
        <dbReference type="Pfam" id="PF00717"/>
    </source>
</evidence>
<accession>A0A078KVX3</accession>
<dbReference type="RefSeq" id="WP_043873549.1">
    <property type="nucleotide sequence ID" value="NZ_CCVW01000001.1"/>
</dbReference>
<dbReference type="Gene3D" id="2.10.109.10">
    <property type="entry name" value="Umud Fragment, subunit A"/>
    <property type="match status" value="1"/>
</dbReference>
<organism evidence="9 10">
    <name type="scientific">Legionella massiliensis</name>
    <dbReference type="NCBI Taxonomy" id="1034943"/>
    <lineage>
        <taxon>Bacteria</taxon>
        <taxon>Pseudomonadati</taxon>
        <taxon>Pseudomonadota</taxon>
        <taxon>Gammaproteobacteria</taxon>
        <taxon>Legionellales</taxon>
        <taxon>Legionellaceae</taxon>
        <taxon>Legionella</taxon>
    </lineage>
</organism>